<accession>A0A182JF53</accession>
<dbReference type="EnsemblMetazoa" id="AATE016927-RA">
    <property type="protein sequence ID" value="AATE016927-PA.1"/>
    <property type="gene ID" value="AATE016927"/>
</dbReference>
<protein>
    <submittedName>
        <fullName evidence="1">Uncharacterized protein</fullName>
    </submittedName>
</protein>
<dbReference type="VEuPathDB" id="VectorBase:AATE016927"/>
<name>A0A182JF53_ANOAO</name>
<reference evidence="1" key="1">
    <citation type="submission" date="2022-08" db="UniProtKB">
        <authorList>
            <consortium name="EnsemblMetazoa"/>
        </authorList>
    </citation>
    <scope>IDENTIFICATION</scope>
    <source>
        <strain evidence="1">EBRO</strain>
    </source>
</reference>
<proteinExistence type="predicted"/>
<evidence type="ECO:0000313" key="1">
    <source>
        <dbReference type="EnsemblMetazoa" id="AATE016927-PA.1"/>
    </source>
</evidence>
<sequence length="142" mass="15775">MQNVQSNQSQHHLPVGQHPLNVSQAPVASHNSAKLFYRPTTMRKLLPISCETEDDQTASASKCWCYRVINWVTSSRLELDWSRERRVHLVDQARFRPVPDGSANVLGAGNGANKETIQLSSIRFQPIAEIAVAQDGVINVAD</sequence>
<organism evidence="1">
    <name type="scientific">Anopheles atroparvus</name>
    <name type="common">European mosquito</name>
    <dbReference type="NCBI Taxonomy" id="41427"/>
    <lineage>
        <taxon>Eukaryota</taxon>
        <taxon>Metazoa</taxon>
        <taxon>Ecdysozoa</taxon>
        <taxon>Arthropoda</taxon>
        <taxon>Hexapoda</taxon>
        <taxon>Insecta</taxon>
        <taxon>Pterygota</taxon>
        <taxon>Neoptera</taxon>
        <taxon>Endopterygota</taxon>
        <taxon>Diptera</taxon>
        <taxon>Nematocera</taxon>
        <taxon>Culicoidea</taxon>
        <taxon>Culicidae</taxon>
        <taxon>Anophelinae</taxon>
        <taxon>Anopheles</taxon>
    </lineage>
</organism>
<dbReference type="AlphaFoldDB" id="A0A182JF53"/>